<dbReference type="FunFam" id="3.40.630.30:FF:000080">
    <property type="entry name" value="Siderophore biosynthesis acetylase AceI, putative"/>
    <property type="match status" value="1"/>
</dbReference>
<dbReference type="RefSeq" id="XP_008020727.1">
    <property type="nucleotide sequence ID" value="XM_008022536.1"/>
</dbReference>
<feature type="domain" description="Acyltransferase MbtK/IucB-like conserved" evidence="2">
    <location>
        <begin position="251"/>
        <end position="300"/>
    </location>
</feature>
<dbReference type="SUPFAM" id="SSF55729">
    <property type="entry name" value="Acyl-CoA N-acyltransferases (Nat)"/>
    <property type="match status" value="1"/>
</dbReference>
<protein>
    <recommendedName>
        <fullName evidence="2">Acyltransferase MbtK/IucB-like conserved domain-containing protein</fullName>
    </recommendedName>
</protein>
<dbReference type="PANTHER" id="PTHR31438">
    <property type="entry name" value="LYSINE N-ACYLTRANSFERASE C17G9.06C-RELATED"/>
    <property type="match status" value="1"/>
</dbReference>
<organism evidence="3 4">
    <name type="scientific">Exserohilum turcicum (strain 28A)</name>
    <name type="common">Northern leaf blight fungus</name>
    <name type="synonym">Setosphaeria turcica</name>
    <dbReference type="NCBI Taxonomy" id="671987"/>
    <lineage>
        <taxon>Eukaryota</taxon>
        <taxon>Fungi</taxon>
        <taxon>Dikarya</taxon>
        <taxon>Ascomycota</taxon>
        <taxon>Pezizomycotina</taxon>
        <taxon>Dothideomycetes</taxon>
        <taxon>Pleosporomycetidae</taxon>
        <taxon>Pleosporales</taxon>
        <taxon>Pleosporineae</taxon>
        <taxon>Pleosporaceae</taxon>
        <taxon>Exserohilum</taxon>
    </lineage>
</organism>
<dbReference type="STRING" id="671987.R0KFH1"/>
<keyword evidence="4" id="KW-1185">Reference proteome</keyword>
<evidence type="ECO:0000313" key="4">
    <source>
        <dbReference type="Proteomes" id="UP000016935"/>
    </source>
</evidence>
<dbReference type="HOGENOM" id="CLU_039848_1_0_1"/>
<dbReference type="AlphaFoldDB" id="R0KFH1"/>
<dbReference type="GeneID" id="19398325"/>
<proteinExistence type="inferred from homology"/>
<comment type="similarity">
    <text evidence="1">Belongs to the lysine N-acyltransferase MbtK family.</text>
</comment>
<dbReference type="eggNOG" id="ENOG502RZMI">
    <property type="taxonomic scope" value="Eukaryota"/>
</dbReference>
<evidence type="ECO:0000259" key="2">
    <source>
        <dbReference type="SMART" id="SM01006"/>
    </source>
</evidence>
<dbReference type="SMART" id="SM01006">
    <property type="entry name" value="AlcB"/>
    <property type="match status" value="1"/>
</dbReference>
<dbReference type="OrthoDB" id="4250781at2759"/>
<reference evidence="3 4" key="1">
    <citation type="journal article" date="2012" name="PLoS Pathog.">
        <title>Diverse lifestyles and strategies of plant pathogenesis encoded in the genomes of eighteen Dothideomycetes fungi.</title>
        <authorList>
            <person name="Ohm R.A."/>
            <person name="Feau N."/>
            <person name="Henrissat B."/>
            <person name="Schoch C.L."/>
            <person name="Horwitz B.A."/>
            <person name="Barry K.W."/>
            <person name="Condon B.J."/>
            <person name="Copeland A.C."/>
            <person name="Dhillon B."/>
            <person name="Glaser F."/>
            <person name="Hesse C.N."/>
            <person name="Kosti I."/>
            <person name="LaButti K."/>
            <person name="Lindquist E.A."/>
            <person name="Lucas S."/>
            <person name="Salamov A.A."/>
            <person name="Bradshaw R.E."/>
            <person name="Ciuffetti L."/>
            <person name="Hamelin R.C."/>
            <person name="Kema G.H.J."/>
            <person name="Lawrence C."/>
            <person name="Scott J.A."/>
            <person name="Spatafora J.W."/>
            <person name="Turgeon B.G."/>
            <person name="de Wit P.J.G.M."/>
            <person name="Zhong S."/>
            <person name="Goodwin S.B."/>
            <person name="Grigoriev I.V."/>
        </authorList>
    </citation>
    <scope>NUCLEOTIDE SEQUENCE [LARGE SCALE GENOMIC DNA]</scope>
    <source>
        <strain evidence="4">28A</strain>
    </source>
</reference>
<dbReference type="GO" id="GO:0019290">
    <property type="term" value="P:siderophore biosynthetic process"/>
    <property type="evidence" value="ECO:0007669"/>
    <property type="project" value="InterPro"/>
</dbReference>
<dbReference type="Pfam" id="PF13523">
    <property type="entry name" value="Acetyltransf_8"/>
    <property type="match status" value="1"/>
</dbReference>
<evidence type="ECO:0000256" key="1">
    <source>
        <dbReference type="ARBA" id="ARBA00009893"/>
    </source>
</evidence>
<dbReference type="InterPro" id="IPR016181">
    <property type="entry name" value="Acyl_CoA_acyltransferase"/>
</dbReference>
<sequence length="440" mass="49960">MAHHNKPATASEPFLLKLPHPYLTAYAITNVAPAGKPNSYNIRLSPENSTGKEVSPPVVLHSETVSFSDISSPSHDTVPPLGDNSSWARARRSPHVAVTWEGDRPTVPQLWLIAYALVSLHPLVENFRVVLAGKDSQSLARDLYVTGLFHPHPQPSRADAPQDGHLLLRGTFWQGAACPFGSRPVWAPHLDASGKPASRHYPPFPFQNAPSTQFPAVPRHTMHPVREPKPEPGSIIYSRWIPHLKEHFTMVALDYTNDEHLRLFNKWQNDPRVAAGWNETGTLDQHREYLRKLHEDPHVLTMFAAFDDILFAYFEVYWAMEDHMGAHYQSSPYDRGRHSLVGDVRFRGPYRVSAWWSGLMHYMFLDEPRTWNLVGEPAATSSTVLAYDFAHGFHVEKLMDLPHKRSALMMVNREKFFTLSPFKWDGEKKVRPSLDALAKL</sequence>
<dbReference type="EMBL" id="KB908481">
    <property type="protein sequence ID" value="EOA91568.1"/>
    <property type="molecule type" value="Genomic_DNA"/>
</dbReference>
<dbReference type="Proteomes" id="UP000016935">
    <property type="component" value="Unassembled WGS sequence"/>
</dbReference>
<evidence type="ECO:0000313" key="3">
    <source>
        <dbReference type="EMBL" id="EOA91568.1"/>
    </source>
</evidence>
<dbReference type="InterPro" id="IPR019432">
    <property type="entry name" value="Acyltransferase_MbtK/IucB-like"/>
</dbReference>
<name>R0KFH1_EXST2</name>
<dbReference type="Gene3D" id="3.40.630.30">
    <property type="match status" value="1"/>
</dbReference>
<dbReference type="GO" id="GO:0016410">
    <property type="term" value="F:N-acyltransferase activity"/>
    <property type="evidence" value="ECO:0007669"/>
    <property type="project" value="TreeGrafter"/>
</dbReference>
<gene>
    <name evidence="3" type="ORF">SETTUDRAFT_162257</name>
</gene>
<reference evidence="3 4" key="2">
    <citation type="journal article" date="2013" name="PLoS Genet.">
        <title>Comparative genome structure, secondary metabolite, and effector coding capacity across Cochliobolus pathogens.</title>
        <authorList>
            <person name="Condon B.J."/>
            <person name="Leng Y."/>
            <person name="Wu D."/>
            <person name="Bushley K.E."/>
            <person name="Ohm R.A."/>
            <person name="Otillar R."/>
            <person name="Martin J."/>
            <person name="Schackwitz W."/>
            <person name="Grimwood J."/>
            <person name="MohdZainudin N."/>
            <person name="Xue C."/>
            <person name="Wang R."/>
            <person name="Manning V.A."/>
            <person name="Dhillon B."/>
            <person name="Tu Z.J."/>
            <person name="Steffenson B.J."/>
            <person name="Salamov A."/>
            <person name="Sun H."/>
            <person name="Lowry S."/>
            <person name="LaButti K."/>
            <person name="Han J."/>
            <person name="Copeland A."/>
            <person name="Lindquist E."/>
            <person name="Barry K."/>
            <person name="Schmutz J."/>
            <person name="Baker S.E."/>
            <person name="Ciuffetti L.M."/>
            <person name="Grigoriev I.V."/>
            <person name="Zhong S."/>
            <person name="Turgeon B.G."/>
        </authorList>
    </citation>
    <scope>NUCLEOTIDE SEQUENCE [LARGE SCALE GENOMIC DNA]</scope>
    <source>
        <strain evidence="4">28A</strain>
    </source>
</reference>
<accession>R0KFH1</accession>
<dbReference type="PANTHER" id="PTHR31438:SF7">
    <property type="entry name" value="ACYLTRANSFERASE MBTK_IUCB-LIKE CONSERVED DOMAIN-CONTAINING PROTEIN"/>
    <property type="match status" value="1"/>
</dbReference>